<dbReference type="Gene3D" id="3.80.10.10">
    <property type="entry name" value="Ribonuclease Inhibitor"/>
    <property type="match status" value="3"/>
</dbReference>
<evidence type="ECO:0000313" key="14">
    <source>
        <dbReference type="EMBL" id="ARQ14819.1"/>
    </source>
</evidence>
<dbReference type="SUPFAM" id="SSF52058">
    <property type="entry name" value="L domain-like"/>
    <property type="match status" value="1"/>
</dbReference>
<gene>
    <name evidence="14" type="primary">TLR1</name>
</gene>
<keyword evidence="6" id="KW-0677">Repeat</keyword>
<evidence type="ECO:0000256" key="11">
    <source>
        <dbReference type="SAM" id="MobiDB-lite"/>
    </source>
</evidence>
<feature type="domain" description="TIR" evidence="13">
    <location>
        <begin position="852"/>
        <end position="997"/>
    </location>
</feature>
<evidence type="ECO:0000256" key="5">
    <source>
        <dbReference type="ARBA" id="ARBA00022729"/>
    </source>
</evidence>
<feature type="compositionally biased region" description="Polar residues" evidence="11">
    <location>
        <begin position="113"/>
        <end position="122"/>
    </location>
</feature>
<dbReference type="Pfam" id="PF13676">
    <property type="entry name" value="TIR_2"/>
    <property type="match status" value="1"/>
</dbReference>
<dbReference type="InterPro" id="IPR035897">
    <property type="entry name" value="Toll_tir_struct_dom_sf"/>
</dbReference>
<dbReference type="GO" id="GO:0007165">
    <property type="term" value="P:signal transduction"/>
    <property type="evidence" value="ECO:0007669"/>
    <property type="project" value="InterPro"/>
</dbReference>
<feature type="compositionally biased region" description="Basic and acidic residues" evidence="11">
    <location>
        <begin position="132"/>
        <end position="141"/>
    </location>
</feature>
<feature type="transmembrane region" description="Helical" evidence="12">
    <location>
        <begin position="802"/>
        <end position="821"/>
    </location>
</feature>
<keyword evidence="9" id="KW-0675">Receptor</keyword>
<evidence type="ECO:0000256" key="10">
    <source>
        <dbReference type="ARBA" id="ARBA00023180"/>
    </source>
</evidence>
<dbReference type="InterPro" id="IPR003591">
    <property type="entry name" value="Leu-rich_rpt_typical-subtyp"/>
</dbReference>
<evidence type="ECO:0000259" key="13">
    <source>
        <dbReference type="PROSITE" id="PS50104"/>
    </source>
</evidence>
<accession>A0A2H4HHV3</accession>
<protein>
    <submittedName>
        <fullName evidence="14">Toll-like recptor 1</fullName>
    </submittedName>
</protein>
<feature type="region of interest" description="Disordered" evidence="11">
    <location>
        <begin position="433"/>
        <end position="456"/>
    </location>
</feature>
<evidence type="ECO:0000256" key="1">
    <source>
        <dbReference type="ARBA" id="ARBA00004167"/>
    </source>
</evidence>
<dbReference type="InterPro" id="IPR000157">
    <property type="entry name" value="TIR_dom"/>
</dbReference>
<dbReference type="SUPFAM" id="SSF52200">
    <property type="entry name" value="Toll/Interleukin receptor TIR domain"/>
    <property type="match status" value="1"/>
</dbReference>
<dbReference type="PRINTS" id="PR01537">
    <property type="entry name" value="INTRLKN1R1F"/>
</dbReference>
<evidence type="ECO:0000256" key="3">
    <source>
        <dbReference type="ARBA" id="ARBA00022614"/>
    </source>
</evidence>
<evidence type="ECO:0000256" key="8">
    <source>
        <dbReference type="ARBA" id="ARBA00023136"/>
    </source>
</evidence>
<evidence type="ECO:0000256" key="12">
    <source>
        <dbReference type="SAM" id="Phobius"/>
    </source>
</evidence>
<keyword evidence="3" id="KW-0433">Leucine-rich repeat</keyword>
<dbReference type="AlphaFoldDB" id="A0A2H4HHV3"/>
<feature type="region of interest" description="Disordered" evidence="11">
    <location>
        <begin position="88"/>
        <end position="166"/>
    </location>
</feature>
<feature type="compositionally biased region" description="Acidic residues" evidence="11">
    <location>
        <begin position="433"/>
        <end position="452"/>
    </location>
</feature>
<keyword evidence="4 12" id="KW-0812">Transmembrane</keyword>
<dbReference type="SMART" id="SM00255">
    <property type="entry name" value="TIR"/>
    <property type="match status" value="1"/>
</dbReference>
<evidence type="ECO:0000256" key="7">
    <source>
        <dbReference type="ARBA" id="ARBA00022989"/>
    </source>
</evidence>
<dbReference type="InterPro" id="IPR032675">
    <property type="entry name" value="LRR_dom_sf"/>
</dbReference>
<dbReference type="SMART" id="SM00369">
    <property type="entry name" value="LRR_TYP"/>
    <property type="match status" value="5"/>
</dbReference>
<organism evidence="14">
    <name type="scientific">Oncomelania hupensis</name>
    <dbReference type="NCBI Taxonomy" id="56141"/>
    <lineage>
        <taxon>Eukaryota</taxon>
        <taxon>Metazoa</taxon>
        <taxon>Spiralia</taxon>
        <taxon>Lophotrochozoa</taxon>
        <taxon>Mollusca</taxon>
        <taxon>Gastropoda</taxon>
        <taxon>Caenogastropoda</taxon>
        <taxon>Littorinimorpha</taxon>
        <taxon>Truncatelloidea</taxon>
        <taxon>Pomatiopsidae</taxon>
        <taxon>Oncomelania</taxon>
    </lineage>
</organism>
<dbReference type="GO" id="GO:0005886">
    <property type="term" value="C:plasma membrane"/>
    <property type="evidence" value="ECO:0007669"/>
    <property type="project" value="TreeGrafter"/>
</dbReference>
<evidence type="ECO:0000256" key="2">
    <source>
        <dbReference type="ARBA" id="ARBA00009634"/>
    </source>
</evidence>
<dbReference type="PROSITE" id="PS50104">
    <property type="entry name" value="TIR"/>
    <property type="match status" value="1"/>
</dbReference>
<comment type="similarity">
    <text evidence="2">Belongs to the Toll-like receptor family.</text>
</comment>
<dbReference type="PANTHER" id="PTHR24365:SF541">
    <property type="entry name" value="PROTEIN TOLL-RELATED"/>
    <property type="match status" value="1"/>
</dbReference>
<evidence type="ECO:0000256" key="9">
    <source>
        <dbReference type="ARBA" id="ARBA00023170"/>
    </source>
</evidence>
<name>A0A2H4HHV3_9CAEN</name>
<reference evidence="14" key="1">
    <citation type="submission" date="2017-02" db="EMBL/GenBank/DDBJ databases">
        <title>Identification of toll-like receptors in Oncomelania hupensis and defense against Schistosoma japonicum.</title>
        <authorList>
            <person name="Zhao Q.P."/>
            <person name="Gao Q."/>
            <person name="Li Y.W."/>
            <person name="Zhang Y."/>
            <person name="Dong H.F."/>
        </authorList>
    </citation>
    <scope>NUCLEOTIDE SEQUENCE</scope>
    <source>
        <tissue evidence="14">Whole soft body</tissue>
    </source>
</reference>
<proteinExistence type="evidence at transcript level"/>
<dbReference type="GO" id="GO:0038023">
    <property type="term" value="F:signaling receptor activity"/>
    <property type="evidence" value="ECO:0007669"/>
    <property type="project" value="TreeGrafter"/>
</dbReference>
<sequence>MAPQRLPFSPSIHFRKCVVLSFLQAVWILFIAIHGVQCRSTVVKYTVDTQTVTGAKAQRVPLTTEHDQTSIESVGEDSNRLDSALIFQPQAEDNGARETSELPRNDTLRDMDISQTSDQTDNPIGKTVRPKSTRDHDERATRSSINRNLTEDSNKASTVDASKGPADVNQEDVFAGESWASSEEEDPCGLLNETCSPFYKSPCDVFKYPGIVTFLGNCTGNMNATENQWSPCGEYDSTPGSSGGCFCKGPAATCCANLTSIPKFNKTVRYLNFTNNNLTELNEDVLRDVQQLEWLIVNFNDVANVSRTAFRGMTSLQRLELAYNRRPRSSEGVDPVSFTDAVNALDGTLHLLDVNHTEFAPVKPKSQKPGVTYVIRHLDVSSLRHLWVRGGQVNTFYLSDVRNLTGLCSLAVASQRLRSAYCCSRRSFEDSVDTDEDETLEEEGTAGNDSDDNSVRTCISRESRNNSQCLHFSLPNLRILTFYNNTLADVPSFCVRDLTNTDGSSTVFSAAPNLTELSLSVNGIIHPRKDHFKCLDNLQSPALTGNPLQYLERQLFVRMPKLRSVNLRYTNVMITENNVFEHPMLRSLTTHSSAWFMDDNHEACCINVDVFNGSTLHYVDLSYSNFADASDKRTEGILAPLAHNVTTLIMAGVGFQKLPRVITTSFTRLRELGLHGNFIAELDPNAFKIMSDLQFLDMSSNDLTLSTFDVDGLRDLMERSQTKVSINMESNPFSCTCDLLNFLMLYKQKKDKRPDEQIIPQTPGMFVGKNYKCSSPHQWHHTNLSSVTMTIHNCLLAPTQEIMIIVVCLLLLFLFLLYTLVYKYRWQVRVWLYTMHVRLSSRTMPVRNGRRPRFSAFVSYCREDSNFVLKKVLPRLERTGRLQLCIHERDFQPGRYITQNVLEYMNDSRHILLVLSNAALKNDQCRFEFFIAQKYALIDRQIPITALVVERLDQELLDVHVITLLQLSPQIIWPAAARGQNNQEEEENIWRRLGEKLRPRNAAVARRRPGARAI</sequence>
<keyword evidence="7 12" id="KW-1133">Transmembrane helix</keyword>
<dbReference type="Gene3D" id="3.40.50.10140">
    <property type="entry name" value="Toll/interleukin-1 receptor homology (TIR) domain"/>
    <property type="match status" value="1"/>
</dbReference>
<dbReference type="InterPro" id="IPR001611">
    <property type="entry name" value="Leu-rich_rpt"/>
</dbReference>
<keyword evidence="10" id="KW-0325">Glycoprotein</keyword>
<feature type="compositionally biased region" description="Basic and acidic residues" evidence="11">
    <location>
        <begin position="94"/>
        <end position="112"/>
    </location>
</feature>
<evidence type="ECO:0000256" key="4">
    <source>
        <dbReference type="ARBA" id="ARBA00022692"/>
    </source>
</evidence>
<dbReference type="EMBL" id="KY608719">
    <property type="protein sequence ID" value="ARQ14819.1"/>
    <property type="molecule type" value="mRNA"/>
</dbReference>
<dbReference type="Pfam" id="PF13855">
    <property type="entry name" value="LRR_8"/>
    <property type="match status" value="1"/>
</dbReference>
<keyword evidence="5" id="KW-0732">Signal</keyword>
<evidence type="ECO:0000256" key="6">
    <source>
        <dbReference type="ARBA" id="ARBA00022737"/>
    </source>
</evidence>
<keyword evidence="8 12" id="KW-0472">Membrane</keyword>
<comment type="subcellular location">
    <subcellularLocation>
        <location evidence="1">Membrane</location>
        <topology evidence="1">Single-pass membrane protein</topology>
    </subcellularLocation>
</comment>
<dbReference type="PANTHER" id="PTHR24365">
    <property type="entry name" value="TOLL-LIKE RECEPTOR"/>
    <property type="match status" value="1"/>
</dbReference>